<dbReference type="GO" id="GO:0006974">
    <property type="term" value="P:DNA damage response"/>
    <property type="evidence" value="ECO:0007669"/>
    <property type="project" value="TreeGrafter"/>
</dbReference>
<dbReference type="Proteomes" id="UP000005010">
    <property type="component" value="Chromosome"/>
</dbReference>
<evidence type="ECO:0000313" key="2">
    <source>
        <dbReference type="Proteomes" id="UP000005010"/>
    </source>
</evidence>
<protein>
    <submittedName>
        <fullName evidence="1">Uncharacterized protein</fullName>
    </submittedName>
</protein>
<dbReference type="KEGG" id="hce:HCW_00475"/>
<dbReference type="PANTHER" id="PTHR38785">
    <property type="entry name" value="HOMOLOG OF VIRK"/>
    <property type="match status" value="1"/>
</dbReference>
<dbReference type="EMBL" id="CP003479">
    <property type="protein sequence ID" value="AFI03390.1"/>
    <property type="molecule type" value="Genomic_DNA"/>
</dbReference>
<dbReference type="STRING" id="182217.HCW_00475"/>
<dbReference type="Pfam" id="PF04393">
    <property type="entry name" value="DUF535"/>
    <property type="match status" value="1"/>
</dbReference>
<keyword evidence="2" id="KW-1185">Reference proteome</keyword>
<dbReference type="InterPro" id="IPR007488">
    <property type="entry name" value="DUF535"/>
</dbReference>
<dbReference type="PATRIC" id="fig|182217.3.peg.103"/>
<dbReference type="eggNOG" id="COG2990">
    <property type="taxonomic scope" value="Bacteria"/>
</dbReference>
<accession>I0EKC1</accession>
<name>I0EKC1_HELC0</name>
<evidence type="ECO:0000313" key="1">
    <source>
        <dbReference type="EMBL" id="AFI03390.1"/>
    </source>
</evidence>
<gene>
    <name evidence="1" type="ordered locus">HCW_00475</name>
</gene>
<proteinExistence type="predicted"/>
<sequence length="256" mass="30212">MRFLQDLYLKNLETHQIAPFLEIKTATFHTATTEHGKYEFKFGLLETPYIFEGSWGITIQYINEKGNHFLYRISFCKTHHNHLLIGAIQGVKDLNELHYQFFAKYCKTRPNFFLIKLAKELGEVLGCSKVLGIPNNGQISLNGNNQKVFQDHDKFFASCEAQLVEVDNFTYWEIPKIEKAIEEYPQKHRAKQRARRKIMQTFRESLQDIIVLKPQNLATNPPPKKNRTYINILWHLKRFFETAFLQDSLILKFLIR</sequence>
<dbReference type="PANTHER" id="PTHR38785:SF1">
    <property type="entry name" value="HOMOLOG OF VIRK"/>
    <property type="match status" value="1"/>
</dbReference>
<dbReference type="HOGENOM" id="CLU_1084906_0_0_7"/>
<dbReference type="AlphaFoldDB" id="I0EKC1"/>
<reference evidence="2" key="1">
    <citation type="submission" date="2012-04" db="EMBL/GenBank/DDBJ databases">
        <title>Complete genome sequence of Helicobacter cetorum strain MIT 00-7128.</title>
        <authorList>
            <person name="Kersulyte D."/>
            <person name="Berg D.E."/>
        </authorList>
    </citation>
    <scope>NUCLEOTIDE SEQUENCE [LARGE SCALE GENOMIC DNA]</scope>
    <source>
        <strain evidence="2">MIT 00-7128</strain>
    </source>
</reference>
<organism evidence="1 2">
    <name type="scientific">Helicobacter cetorum (strain ATCC BAA-429 / MIT 00-7128)</name>
    <dbReference type="NCBI Taxonomy" id="182217"/>
    <lineage>
        <taxon>Bacteria</taxon>
        <taxon>Pseudomonadati</taxon>
        <taxon>Campylobacterota</taxon>
        <taxon>Epsilonproteobacteria</taxon>
        <taxon>Campylobacterales</taxon>
        <taxon>Helicobacteraceae</taxon>
        <taxon>Helicobacter</taxon>
    </lineage>
</organism>